<dbReference type="PANTHER" id="PTHR43483">
    <property type="entry name" value="MEMBRANE TRANSPORTER PROTEIN HI_0806-RELATED"/>
    <property type="match status" value="1"/>
</dbReference>
<comment type="similarity">
    <text evidence="5">Belongs to the 4-toluene sulfonate uptake permease (TSUP) (TC 2.A.102) family.</text>
</comment>
<evidence type="ECO:0000256" key="4">
    <source>
        <dbReference type="ARBA" id="ARBA00023136"/>
    </source>
</evidence>
<feature type="transmembrane region" description="Helical" evidence="5">
    <location>
        <begin position="93"/>
        <end position="110"/>
    </location>
</feature>
<dbReference type="InterPro" id="IPR002781">
    <property type="entry name" value="TM_pro_TauE-like"/>
</dbReference>
<dbReference type="GO" id="GO:0005886">
    <property type="term" value="C:plasma membrane"/>
    <property type="evidence" value="ECO:0007669"/>
    <property type="project" value="UniProtKB-SubCell"/>
</dbReference>
<evidence type="ECO:0000256" key="2">
    <source>
        <dbReference type="ARBA" id="ARBA00022692"/>
    </source>
</evidence>
<dbReference type="Proteomes" id="UP000529946">
    <property type="component" value="Unassembled WGS sequence"/>
</dbReference>
<dbReference type="PANTHER" id="PTHR43483:SF3">
    <property type="entry name" value="MEMBRANE TRANSPORTER PROTEIN HI_0806-RELATED"/>
    <property type="match status" value="1"/>
</dbReference>
<feature type="transmembrane region" description="Helical" evidence="5">
    <location>
        <begin position="253"/>
        <end position="271"/>
    </location>
</feature>
<feature type="transmembrane region" description="Helical" evidence="5">
    <location>
        <begin position="222"/>
        <end position="241"/>
    </location>
</feature>
<evidence type="ECO:0000256" key="3">
    <source>
        <dbReference type="ARBA" id="ARBA00022989"/>
    </source>
</evidence>
<sequence>MTALPLNELLMLLGALIAAGLAGGLVAGLFGVGGGTVIVPALFYAFEVLGVGGEGNLHTAIGTSLLTIVATSWRSLKAHRSHGAVDEVVLKTWTPWVGFGGLVGAAVAGLTSMEGLAIVYGVCLAAIGLQLGLMPERFVLRQDMPTGWGRRVTGTVIGGLSAMMGIGGGSFGGLTMTLCGRPIHQAVATASGFGVAIGAAAALGFVAFGWDAAGRPPFSVGYVNVPAAIVMGVLTTAVAPWGAKLAHSLNRRLLRKAFAVYLVATALSVVVKAL</sequence>
<evidence type="ECO:0000313" key="6">
    <source>
        <dbReference type="EMBL" id="MBB4082178.1"/>
    </source>
</evidence>
<dbReference type="AlphaFoldDB" id="A0A7W6JBQ4"/>
<evidence type="ECO:0000313" key="7">
    <source>
        <dbReference type="Proteomes" id="UP000529946"/>
    </source>
</evidence>
<proteinExistence type="inferred from homology"/>
<feature type="transmembrane region" description="Helical" evidence="5">
    <location>
        <begin position="154"/>
        <end position="174"/>
    </location>
</feature>
<protein>
    <recommendedName>
        <fullName evidence="5">Probable membrane transporter protein</fullName>
    </recommendedName>
</protein>
<feature type="transmembrane region" description="Helical" evidence="5">
    <location>
        <begin position="186"/>
        <end position="210"/>
    </location>
</feature>
<accession>A0A7W6JBQ4</accession>
<keyword evidence="4 5" id="KW-0472">Membrane</keyword>
<feature type="transmembrane region" description="Helical" evidence="5">
    <location>
        <begin position="117"/>
        <end position="134"/>
    </location>
</feature>
<organism evidence="6 7">
    <name type="scientific">Brevundimonas lenta</name>
    <dbReference type="NCBI Taxonomy" id="424796"/>
    <lineage>
        <taxon>Bacteria</taxon>
        <taxon>Pseudomonadati</taxon>
        <taxon>Pseudomonadota</taxon>
        <taxon>Alphaproteobacteria</taxon>
        <taxon>Caulobacterales</taxon>
        <taxon>Caulobacteraceae</taxon>
        <taxon>Brevundimonas</taxon>
    </lineage>
</organism>
<dbReference type="EMBL" id="JACIDM010000001">
    <property type="protein sequence ID" value="MBB4082178.1"/>
    <property type="molecule type" value="Genomic_DNA"/>
</dbReference>
<comment type="caution">
    <text evidence="6">The sequence shown here is derived from an EMBL/GenBank/DDBJ whole genome shotgun (WGS) entry which is preliminary data.</text>
</comment>
<keyword evidence="5" id="KW-1003">Cell membrane</keyword>
<feature type="transmembrane region" description="Helical" evidence="5">
    <location>
        <begin position="12"/>
        <end position="45"/>
    </location>
</feature>
<evidence type="ECO:0000256" key="5">
    <source>
        <dbReference type="RuleBase" id="RU363041"/>
    </source>
</evidence>
<keyword evidence="2 5" id="KW-0812">Transmembrane</keyword>
<keyword evidence="3 5" id="KW-1133">Transmembrane helix</keyword>
<gene>
    <name evidence="6" type="ORF">GGR12_001017</name>
</gene>
<reference evidence="6 7" key="1">
    <citation type="submission" date="2020-08" db="EMBL/GenBank/DDBJ databases">
        <title>Genomic Encyclopedia of Type Strains, Phase IV (KMG-IV): sequencing the most valuable type-strain genomes for metagenomic binning, comparative biology and taxonomic classification.</title>
        <authorList>
            <person name="Goeker M."/>
        </authorList>
    </citation>
    <scope>NUCLEOTIDE SEQUENCE [LARGE SCALE GENOMIC DNA]</scope>
    <source>
        <strain evidence="6 7">DSM 23960</strain>
    </source>
</reference>
<evidence type="ECO:0000256" key="1">
    <source>
        <dbReference type="ARBA" id="ARBA00004141"/>
    </source>
</evidence>
<comment type="subcellular location">
    <subcellularLocation>
        <location evidence="5">Cell membrane</location>
        <topology evidence="5">Multi-pass membrane protein</topology>
    </subcellularLocation>
    <subcellularLocation>
        <location evidence="1">Membrane</location>
        <topology evidence="1">Multi-pass membrane protein</topology>
    </subcellularLocation>
</comment>
<feature type="transmembrane region" description="Helical" evidence="5">
    <location>
        <begin position="57"/>
        <end position="73"/>
    </location>
</feature>
<dbReference type="RefSeq" id="WP_183203285.1">
    <property type="nucleotide sequence ID" value="NZ_BAAAER010000004.1"/>
</dbReference>
<name>A0A7W6JBQ4_9CAUL</name>
<keyword evidence="7" id="KW-1185">Reference proteome</keyword>
<dbReference type="Pfam" id="PF01925">
    <property type="entry name" value="TauE"/>
    <property type="match status" value="1"/>
</dbReference>